<proteinExistence type="predicted"/>
<sequence>MVHYADPSMKYKLSRLNLARTDYLFSRDAAEYATYILNTSPIKANEGRKAHLQLLTKCAAALRDILVFGQACTVHRNIKN</sequence>
<dbReference type="HOGENOM" id="CLU_2594776_0_0_1"/>
<protein>
    <submittedName>
        <fullName evidence="1">AlNc14C19G1951 protein</fullName>
    </submittedName>
</protein>
<name>F0W4Y0_9STRA</name>
<gene>
    <name evidence="1" type="primary">AlNc14C19G1951</name>
    <name evidence="1" type="ORF">ALNC14_023130</name>
</gene>
<evidence type="ECO:0000313" key="1">
    <source>
        <dbReference type="EMBL" id="CCA16170.1"/>
    </source>
</evidence>
<reference evidence="1" key="1">
    <citation type="journal article" date="2011" name="PLoS Biol.">
        <title>Gene gain and loss during evolution of obligate parasitism in the white rust pathogen of Arabidopsis thaliana.</title>
        <authorList>
            <person name="Kemen E."/>
            <person name="Gardiner A."/>
            <person name="Schultz-Larsen T."/>
            <person name="Kemen A.C."/>
            <person name="Balmuth A.L."/>
            <person name="Robert-Seilaniantz A."/>
            <person name="Bailey K."/>
            <person name="Holub E."/>
            <person name="Studholme D.J."/>
            <person name="Maclean D."/>
            <person name="Jones J.D."/>
        </authorList>
    </citation>
    <scope>NUCLEOTIDE SEQUENCE</scope>
</reference>
<accession>F0W4Y0</accession>
<reference evidence="1" key="2">
    <citation type="submission" date="2011-02" db="EMBL/GenBank/DDBJ databases">
        <authorList>
            <person name="MacLean D."/>
        </authorList>
    </citation>
    <scope>NUCLEOTIDE SEQUENCE</scope>
</reference>
<dbReference type="EMBL" id="FR824064">
    <property type="protein sequence ID" value="CCA16170.1"/>
    <property type="molecule type" value="Genomic_DNA"/>
</dbReference>
<organism evidence="1">
    <name type="scientific">Albugo laibachii Nc14</name>
    <dbReference type="NCBI Taxonomy" id="890382"/>
    <lineage>
        <taxon>Eukaryota</taxon>
        <taxon>Sar</taxon>
        <taxon>Stramenopiles</taxon>
        <taxon>Oomycota</taxon>
        <taxon>Peronosporomycetes</taxon>
        <taxon>Albuginales</taxon>
        <taxon>Albuginaceae</taxon>
        <taxon>Albugo</taxon>
    </lineage>
</organism>
<dbReference type="AlphaFoldDB" id="F0W4Y0"/>